<accession>A0A0L0FGX1</accession>
<protein>
    <submittedName>
        <fullName evidence="1">Uncharacterized protein</fullName>
    </submittedName>
</protein>
<keyword evidence="2" id="KW-1185">Reference proteome</keyword>
<dbReference type="GeneID" id="25912682"/>
<proteinExistence type="predicted"/>
<name>A0A0L0FGX1_9EUKA</name>
<evidence type="ECO:0000313" key="1">
    <source>
        <dbReference type="EMBL" id="KNC75293.1"/>
    </source>
</evidence>
<organism evidence="1 2">
    <name type="scientific">Sphaeroforma arctica JP610</name>
    <dbReference type="NCBI Taxonomy" id="667725"/>
    <lineage>
        <taxon>Eukaryota</taxon>
        <taxon>Ichthyosporea</taxon>
        <taxon>Ichthyophonida</taxon>
        <taxon>Sphaeroforma</taxon>
    </lineage>
</organism>
<sequence length="220" mass="24494">MVDLWIFFDREPAPLVVDELSIQAYGDACKEACANIPENGCAGFGIRFLPDTDSDNTLCVNLLSSEVYYSLQELYIEGNGLLPLTNALQLYIRNPADFCSEGEQYCFSLCGYGEGAVSLGCVGIKYKESCHNEECTFYSFTVNDGNECEDGLHCVRTDIYASECLKLEDVDELKETKLNWFKLGYEEMQKNVSSLPDAYQPSADQLLLVDYVTSSCASEP</sequence>
<dbReference type="RefSeq" id="XP_014149195.1">
    <property type="nucleotide sequence ID" value="XM_014293720.1"/>
</dbReference>
<dbReference type="EMBL" id="KQ243716">
    <property type="protein sequence ID" value="KNC75293.1"/>
    <property type="molecule type" value="Genomic_DNA"/>
</dbReference>
<dbReference type="AlphaFoldDB" id="A0A0L0FGX1"/>
<dbReference type="Proteomes" id="UP000054560">
    <property type="component" value="Unassembled WGS sequence"/>
</dbReference>
<gene>
    <name evidence="1" type="ORF">SARC_12178</name>
</gene>
<reference evidence="1 2" key="1">
    <citation type="submission" date="2011-02" db="EMBL/GenBank/DDBJ databases">
        <title>The Genome Sequence of Sphaeroforma arctica JP610.</title>
        <authorList>
            <consortium name="The Broad Institute Genome Sequencing Platform"/>
            <person name="Russ C."/>
            <person name="Cuomo C."/>
            <person name="Young S.K."/>
            <person name="Zeng Q."/>
            <person name="Gargeya S."/>
            <person name="Alvarado L."/>
            <person name="Berlin A."/>
            <person name="Chapman S.B."/>
            <person name="Chen Z."/>
            <person name="Freedman E."/>
            <person name="Gellesch M."/>
            <person name="Goldberg J."/>
            <person name="Griggs A."/>
            <person name="Gujja S."/>
            <person name="Heilman E."/>
            <person name="Heiman D."/>
            <person name="Howarth C."/>
            <person name="Mehta T."/>
            <person name="Neiman D."/>
            <person name="Pearson M."/>
            <person name="Roberts A."/>
            <person name="Saif S."/>
            <person name="Shea T."/>
            <person name="Shenoy N."/>
            <person name="Sisk P."/>
            <person name="Stolte C."/>
            <person name="Sykes S."/>
            <person name="White J."/>
            <person name="Yandava C."/>
            <person name="Burger G."/>
            <person name="Gray M.W."/>
            <person name="Holland P.W.H."/>
            <person name="King N."/>
            <person name="Lang F.B.F."/>
            <person name="Roger A.J."/>
            <person name="Ruiz-Trillo I."/>
            <person name="Haas B."/>
            <person name="Nusbaum C."/>
            <person name="Birren B."/>
        </authorList>
    </citation>
    <scope>NUCLEOTIDE SEQUENCE [LARGE SCALE GENOMIC DNA]</scope>
    <source>
        <strain evidence="1 2">JP610</strain>
    </source>
</reference>
<evidence type="ECO:0000313" key="2">
    <source>
        <dbReference type="Proteomes" id="UP000054560"/>
    </source>
</evidence>